<dbReference type="Gene3D" id="3.40.47.10">
    <property type="match status" value="2"/>
</dbReference>
<feature type="domain" description="Chalcone/stilbene synthase N-terminal" evidence="6">
    <location>
        <begin position="5"/>
        <end position="223"/>
    </location>
</feature>
<dbReference type="InterPro" id="IPR012328">
    <property type="entry name" value="Chalcone/stilbene_synt_C"/>
</dbReference>
<dbReference type="GO" id="GO:0030639">
    <property type="term" value="P:polyketide biosynthetic process"/>
    <property type="evidence" value="ECO:0007669"/>
    <property type="project" value="TreeGrafter"/>
</dbReference>
<proteinExistence type="inferred from homology"/>
<dbReference type="InterPro" id="IPR011141">
    <property type="entry name" value="Polyketide_synthase_type-III"/>
</dbReference>
<dbReference type="Pfam" id="PF00195">
    <property type="entry name" value="Chal_sti_synt_N"/>
    <property type="match status" value="1"/>
</dbReference>
<dbReference type="SUPFAM" id="SSF53901">
    <property type="entry name" value="Thiolase-like"/>
    <property type="match status" value="2"/>
</dbReference>
<dbReference type="GO" id="GO:0016747">
    <property type="term" value="F:acyltransferase activity, transferring groups other than amino-acyl groups"/>
    <property type="evidence" value="ECO:0007669"/>
    <property type="project" value="InterPro"/>
</dbReference>
<keyword evidence="3 5" id="KW-0012">Acyltransferase</keyword>
<dbReference type="CDD" id="cd00831">
    <property type="entry name" value="CHS_like"/>
    <property type="match status" value="1"/>
</dbReference>
<evidence type="ECO:0000313" key="9">
    <source>
        <dbReference type="Proteomes" id="UP000634136"/>
    </source>
</evidence>
<evidence type="ECO:0000256" key="3">
    <source>
        <dbReference type="ARBA" id="ARBA00023315"/>
    </source>
</evidence>
<dbReference type="PANTHER" id="PTHR11877:SF109">
    <property type="entry name" value="CHALCONE SYNTHASE"/>
    <property type="match status" value="1"/>
</dbReference>
<dbReference type="OrthoDB" id="329835at2759"/>
<reference evidence="8" key="1">
    <citation type="submission" date="2020-09" db="EMBL/GenBank/DDBJ databases">
        <title>Genome-Enabled Discovery of Anthraquinone Biosynthesis in Senna tora.</title>
        <authorList>
            <person name="Kang S.-H."/>
            <person name="Pandey R.P."/>
            <person name="Lee C.-M."/>
            <person name="Sim J.-S."/>
            <person name="Jeong J.-T."/>
            <person name="Choi B.-S."/>
            <person name="Jung M."/>
            <person name="Ginzburg D."/>
            <person name="Zhao K."/>
            <person name="Won S.Y."/>
            <person name="Oh T.-J."/>
            <person name="Yu Y."/>
            <person name="Kim N.-H."/>
            <person name="Lee O.R."/>
            <person name="Lee T.-H."/>
            <person name="Bashyal P."/>
            <person name="Kim T.-S."/>
            <person name="Lee W.-H."/>
            <person name="Kawkins C."/>
            <person name="Kim C.-K."/>
            <person name="Kim J.S."/>
            <person name="Ahn B.O."/>
            <person name="Rhee S.Y."/>
            <person name="Sohng J.K."/>
        </authorList>
    </citation>
    <scope>NUCLEOTIDE SEQUENCE</scope>
    <source>
        <tissue evidence="8">Leaf</tissue>
    </source>
</reference>
<dbReference type="EMBL" id="JAAIUW010000007">
    <property type="protein sequence ID" value="KAF7824680.1"/>
    <property type="molecule type" value="Genomic_DNA"/>
</dbReference>
<dbReference type="PANTHER" id="PTHR11877">
    <property type="entry name" value="HYDROXYMETHYLGLUTARYL-COA SYNTHASE"/>
    <property type="match status" value="1"/>
</dbReference>
<keyword evidence="2 5" id="KW-0808">Transferase</keyword>
<name>A0A834TQD4_9FABA</name>
<dbReference type="FunFam" id="3.40.47.10:FF:000014">
    <property type="entry name" value="Chalcone synthase 1"/>
    <property type="match status" value="1"/>
</dbReference>
<accession>A0A834TQD4</accession>
<protein>
    <submittedName>
        <fullName evidence="8">Chalcone synthase</fullName>
    </submittedName>
</protein>
<comment type="caution">
    <text evidence="8">The sequence shown here is derived from an EMBL/GenBank/DDBJ whole genome shotgun (WGS) entry which is preliminary data.</text>
</comment>
<evidence type="ECO:0000256" key="4">
    <source>
        <dbReference type="PIRSR" id="PIRSR000451-1"/>
    </source>
</evidence>
<dbReference type="Pfam" id="PF02797">
    <property type="entry name" value="Chal_sti_synt_C"/>
    <property type="match status" value="1"/>
</dbReference>
<evidence type="ECO:0000256" key="5">
    <source>
        <dbReference type="RuleBase" id="RU003633"/>
    </source>
</evidence>
<gene>
    <name evidence="8" type="ORF">G2W53_022824</name>
</gene>
<organism evidence="8 9">
    <name type="scientific">Senna tora</name>
    <dbReference type="NCBI Taxonomy" id="362788"/>
    <lineage>
        <taxon>Eukaryota</taxon>
        <taxon>Viridiplantae</taxon>
        <taxon>Streptophyta</taxon>
        <taxon>Embryophyta</taxon>
        <taxon>Tracheophyta</taxon>
        <taxon>Spermatophyta</taxon>
        <taxon>Magnoliopsida</taxon>
        <taxon>eudicotyledons</taxon>
        <taxon>Gunneridae</taxon>
        <taxon>Pentapetalae</taxon>
        <taxon>rosids</taxon>
        <taxon>fabids</taxon>
        <taxon>Fabales</taxon>
        <taxon>Fabaceae</taxon>
        <taxon>Caesalpinioideae</taxon>
        <taxon>Cassia clade</taxon>
        <taxon>Senna</taxon>
    </lineage>
</organism>
<dbReference type="Proteomes" id="UP000634136">
    <property type="component" value="Unassembled WGS sequence"/>
</dbReference>
<evidence type="ECO:0000256" key="2">
    <source>
        <dbReference type="ARBA" id="ARBA00022679"/>
    </source>
</evidence>
<evidence type="ECO:0000256" key="1">
    <source>
        <dbReference type="ARBA" id="ARBA00005531"/>
    </source>
</evidence>
<dbReference type="PIRSF" id="PIRSF000451">
    <property type="entry name" value="PKS_III"/>
    <property type="match status" value="1"/>
</dbReference>
<keyword evidence="9" id="KW-1185">Reference proteome</keyword>
<evidence type="ECO:0000313" key="8">
    <source>
        <dbReference type="EMBL" id="KAF7824680.1"/>
    </source>
</evidence>
<dbReference type="FunFam" id="3.40.47.10:FF:000025">
    <property type="entry name" value="Chalcone synthase 2"/>
    <property type="match status" value="1"/>
</dbReference>
<sequence length="391" mass="42818">MESAGEKKGFATVLAIGTANPPNIYLQSEFPDFFFRVTNSEHHVQLKQKFKRMCDNSNIRKRHFLVDEDILKEHPNISTYGAPSLDTRREIVTKYIPKLGKEAALKCIKEWGQPLSKITHLIFCTSSCINSIPGPDFYLAREMGLPATCNRLVIYDHGCHAGGSVIRVAKALAESIPGSRVLTVCAETMLTSFQAPSPSHMDIVVGHALFGDGAAAMIVGTDPIPNVERPLFEFVLAAQQTVGGSEEAIHGHATERGQTYFLGKEIPGVVAGNVKKCMHDAFGSLGMTINEGDWNSLFYVVHPGGKAVLNGMEEVLELKEEKLAASRTILREYGNMWSPCVFFVLDEMRKKSSNEGKSTTGEGHDWGALMTFGPGLTVETVVIHSASLKDY</sequence>
<dbReference type="InterPro" id="IPR001099">
    <property type="entry name" value="Chalcone/stilbene_synt_N"/>
</dbReference>
<comment type="similarity">
    <text evidence="1 5">Belongs to the thiolase-like superfamily. Chalcone/stilbene synthases family.</text>
</comment>
<evidence type="ECO:0000259" key="7">
    <source>
        <dbReference type="Pfam" id="PF02797"/>
    </source>
</evidence>
<feature type="domain" description="Chalcone/stilbene synthase C-terminal" evidence="7">
    <location>
        <begin position="234"/>
        <end position="385"/>
    </location>
</feature>
<dbReference type="AlphaFoldDB" id="A0A834TQD4"/>
<evidence type="ECO:0000259" key="6">
    <source>
        <dbReference type="Pfam" id="PF00195"/>
    </source>
</evidence>
<feature type="active site" description="Acyl-thioester intermediate" evidence="4">
    <location>
        <position position="159"/>
    </location>
</feature>
<dbReference type="InterPro" id="IPR016039">
    <property type="entry name" value="Thiolase-like"/>
</dbReference>